<organism evidence="3 4">
    <name type="scientific">Ruficoccus amylovorans</name>
    <dbReference type="NCBI Taxonomy" id="1804625"/>
    <lineage>
        <taxon>Bacteria</taxon>
        <taxon>Pseudomonadati</taxon>
        <taxon>Verrucomicrobiota</taxon>
        <taxon>Opitutia</taxon>
        <taxon>Puniceicoccales</taxon>
        <taxon>Cerasicoccaceae</taxon>
        <taxon>Ruficoccus</taxon>
    </lineage>
</organism>
<feature type="region of interest" description="Disordered" evidence="1">
    <location>
        <begin position="1157"/>
        <end position="1176"/>
    </location>
</feature>
<evidence type="ECO:0000256" key="1">
    <source>
        <dbReference type="SAM" id="MobiDB-lite"/>
    </source>
</evidence>
<dbReference type="AlphaFoldDB" id="A0A842HBX2"/>
<accession>A0A842HBX2</accession>
<name>A0A842HBX2_9BACT</name>
<sequence>MNLKRRDEAGFALVVALTLMGFVLLLSITLVSLVRMETASAGLARESVIARQNALFGLRQALGELQVVLGPDQRVSATAGLLPNTAPNKANTTGVWVSDPNGSSVHGTNYGEGDLVRWLASDAVTATGAASLNYNQVPAPAIGANNSVVLLGAGSLEDADSNGRPDDLAQAVVVDLSRSTVEENDTTTGYYAWWIGDEGVKARVNLSTKNLSAYEDAKAKKQASILALNQSDHGDIRGVSEGDFSHLDIYSTGLADRIHGEGQLKIAASRQGITGAEDKIDKRFHDLTYWSRGVLADARNGGLKDDLSLAFEMSDSDFNSSEFGAGGDYPISVYGFGNNSLMTQPLFVKGGALGPSWSLLRDYYRLYHRVQTPMNNPTLTAQDAFPSLLDILGAGVSLIPTTVDNWVPTVHPVGLWGRGSGAGGTLNGYSVNLATQGNEGDTLSQNRVTPTMTRGSYWPYLNRYIEDISLYFVKHKDSTNTYPYVLYIQDATTAVFHNPYNVRLVMPETWMSTGQIMRIGAEVEVTDGDGNVTTPSEHRVLVDSVLAISDTFEPGELKYRSGRKNMNGVTTWNTPSNTHPDWSNSRQKEVGLIHVPDGAAAYSVTFTPLVADSGSSIQYSIFGNGMSSTGLPVITDKKDIQQKMALLDYVQMGAFTLPSGWGSTTDGVDFGANDLANYTAASPWNLYRTELFIKPSGTDYPYPPFVLTNPTGAMNYGPNMMPETGTGFPIFTPDRQIRVESLQGNMSSTNPGRWGTSNEASGQDNVVLIDLPTSPPLSLGKFQNANITTVGYMPAMAIGNSFASPYIPWDQTVTTFNNWNNRSRLFYDLSYLSNEALWDRYFFSSYSVPYNASADDYDASSDTPGDSFDAAFNPDYSGNFATGSLPNRRMSLLVDRQEDLADVRDKLFDANGAPRSGGYRRSAENLMVEGAFNVNSASVEAWVAVLSSARGMSVYGRTTNSPTTDDERTPISRLSQPLESAYTGGNDESDEAWAGFRHLTDAQIRTLAECIVEELKLRADEVNGGRPYLSLADFVNRSLTNEDYHSCGLLQAAIDKSGLNDSFNNAITRVSRSDLSSANFPNPDAIKSGDADSRSASAMAPGYILQGDLLTSLGSAMSVRSDTFRIRAYGNFVDPLTNRVKAQAWCEAIVQRVPAPAASVTGSGPDDADYWEPQNGPVSGRLGRRFEIVEFRWLNKEDV</sequence>
<keyword evidence="2" id="KW-1133">Transmembrane helix</keyword>
<feature type="transmembrane region" description="Helical" evidence="2">
    <location>
        <begin position="12"/>
        <end position="34"/>
    </location>
</feature>
<keyword evidence="4" id="KW-1185">Reference proteome</keyword>
<dbReference type="Proteomes" id="UP000546464">
    <property type="component" value="Unassembled WGS sequence"/>
</dbReference>
<reference evidence="3 4" key="1">
    <citation type="submission" date="2020-07" db="EMBL/GenBank/DDBJ databases">
        <authorList>
            <person name="Feng X."/>
        </authorList>
    </citation>
    <scope>NUCLEOTIDE SEQUENCE [LARGE SCALE GENOMIC DNA]</scope>
    <source>
        <strain evidence="3 4">JCM31066</strain>
    </source>
</reference>
<protein>
    <submittedName>
        <fullName evidence="3">Uncharacterized protein</fullName>
    </submittedName>
</protein>
<evidence type="ECO:0000313" key="3">
    <source>
        <dbReference type="EMBL" id="MBC2593669.1"/>
    </source>
</evidence>
<keyword evidence="2" id="KW-0812">Transmembrane</keyword>
<keyword evidence="2" id="KW-0472">Membrane</keyword>
<evidence type="ECO:0000256" key="2">
    <source>
        <dbReference type="SAM" id="Phobius"/>
    </source>
</evidence>
<evidence type="ECO:0000313" key="4">
    <source>
        <dbReference type="Proteomes" id="UP000546464"/>
    </source>
</evidence>
<feature type="region of interest" description="Disordered" evidence="1">
    <location>
        <begin position="956"/>
        <end position="986"/>
    </location>
</feature>
<proteinExistence type="predicted"/>
<comment type="caution">
    <text evidence="3">The sequence shown here is derived from an EMBL/GenBank/DDBJ whole genome shotgun (WGS) entry which is preliminary data.</text>
</comment>
<dbReference type="EMBL" id="JACHVB010000014">
    <property type="protein sequence ID" value="MBC2593669.1"/>
    <property type="molecule type" value="Genomic_DNA"/>
</dbReference>
<dbReference type="RefSeq" id="WP_185674672.1">
    <property type="nucleotide sequence ID" value="NZ_JACHVB010000014.1"/>
</dbReference>
<gene>
    <name evidence="3" type="ORF">H5P28_05275</name>
</gene>